<dbReference type="InterPro" id="IPR016181">
    <property type="entry name" value="Acyl_CoA_acyltransferase"/>
</dbReference>
<reference evidence="2 3" key="1">
    <citation type="submission" date="2016-09" db="EMBL/GenBank/DDBJ databases">
        <authorList>
            <person name="Capua I."/>
            <person name="De Benedictis P."/>
            <person name="Joannis T."/>
            <person name="Lombin L.H."/>
            <person name="Cattoli G."/>
        </authorList>
    </citation>
    <scope>NUCLEOTIDE SEQUENCE [LARGE SCALE GENOMIC DNA]</scope>
    <source>
        <strain evidence="2 3">GluBS11</strain>
    </source>
</reference>
<dbReference type="SUPFAM" id="SSF55729">
    <property type="entry name" value="Acyl-CoA N-acyltransferases (Nat)"/>
    <property type="match status" value="1"/>
</dbReference>
<dbReference type="OrthoDB" id="95438at2"/>
<accession>A0A1D3TXY0</accession>
<evidence type="ECO:0000313" key="2">
    <source>
        <dbReference type="EMBL" id="SCP99241.1"/>
    </source>
</evidence>
<gene>
    <name evidence="2" type="ORF">SAMN05421730_103536</name>
</gene>
<protein>
    <submittedName>
        <fullName evidence="2">Acetyltransferase (GNAT) family protein</fullName>
    </submittedName>
</protein>
<feature type="domain" description="N-acetyltransferase" evidence="1">
    <location>
        <begin position="1"/>
        <end position="161"/>
    </location>
</feature>
<dbReference type="CDD" id="cd04301">
    <property type="entry name" value="NAT_SF"/>
    <property type="match status" value="1"/>
</dbReference>
<dbReference type="Pfam" id="PF00583">
    <property type="entry name" value="Acetyltransf_1"/>
    <property type="match status" value="1"/>
</dbReference>
<keyword evidence="3" id="KW-1185">Reference proteome</keyword>
<dbReference type="AlphaFoldDB" id="A0A1D3TXY0"/>
<organism evidence="2 3">
    <name type="scientific">Anaerobium acetethylicum</name>
    <dbReference type="NCBI Taxonomy" id="1619234"/>
    <lineage>
        <taxon>Bacteria</taxon>
        <taxon>Bacillati</taxon>
        <taxon>Bacillota</taxon>
        <taxon>Clostridia</taxon>
        <taxon>Lachnospirales</taxon>
        <taxon>Lachnospiraceae</taxon>
        <taxon>Anaerobium</taxon>
    </lineage>
</organism>
<proteinExistence type="predicted"/>
<dbReference type="RefSeq" id="WP_091236550.1">
    <property type="nucleotide sequence ID" value="NZ_FMKA01000035.1"/>
</dbReference>
<dbReference type="EMBL" id="FMKA01000035">
    <property type="protein sequence ID" value="SCP99241.1"/>
    <property type="molecule type" value="Genomic_DNA"/>
</dbReference>
<keyword evidence="2" id="KW-0808">Transferase</keyword>
<dbReference type="InterPro" id="IPR000182">
    <property type="entry name" value="GNAT_dom"/>
</dbReference>
<dbReference type="PROSITE" id="PS51186">
    <property type="entry name" value="GNAT"/>
    <property type="match status" value="1"/>
</dbReference>
<dbReference type="STRING" id="1619234.SAMN05421730_103536"/>
<dbReference type="Proteomes" id="UP000199315">
    <property type="component" value="Unassembled WGS sequence"/>
</dbReference>
<evidence type="ECO:0000259" key="1">
    <source>
        <dbReference type="PROSITE" id="PS51186"/>
    </source>
</evidence>
<name>A0A1D3TXY0_9FIRM</name>
<sequence length="161" mass="18405">MIRELRENDRKAFISMVEAFFNSDAVQHSIPHENIVNTFDEVMSGSPYAKAYIIEKDGETAGYAQISLTFSNEAGGLVVWIEELYIRERFRGAGLGKGFLAFIRKEFQGKAKRFRLEITETNTSAECMYLRSGYEHLGYRQMVLEEAQQGNCSQPDSCEMF</sequence>
<dbReference type="GO" id="GO:0016747">
    <property type="term" value="F:acyltransferase activity, transferring groups other than amino-acyl groups"/>
    <property type="evidence" value="ECO:0007669"/>
    <property type="project" value="InterPro"/>
</dbReference>
<dbReference type="Gene3D" id="3.40.630.30">
    <property type="match status" value="1"/>
</dbReference>
<evidence type="ECO:0000313" key="3">
    <source>
        <dbReference type="Proteomes" id="UP000199315"/>
    </source>
</evidence>